<dbReference type="InterPro" id="IPR052720">
    <property type="entry name" value="Glycosyl_hydrolase_97"/>
</dbReference>
<dbReference type="Gene3D" id="2.70.98.10">
    <property type="match status" value="1"/>
</dbReference>
<dbReference type="Proteomes" id="UP000216998">
    <property type="component" value="Unassembled WGS sequence"/>
</dbReference>
<evidence type="ECO:0000313" key="7">
    <source>
        <dbReference type="EMBL" id="OYQ31504.1"/>
    </source>
</evidence>
<reference evidence="7 8" key="1">
    <citation type="submission" date="2017-07" db="EMBL/GenBank/DDBJ databases">
        <title>Niveispirillum cyanobacteriorum sp. nov., isolated from cyanobacterial aggregates in a eutrophic lake.</title>
        <authorList>
            <person name="Cai H."/>
        </authorList>
    </citation>
    <scope>NUCLEOTIDE SEQUENCE [LARGE SCALE GENOMIC DNA]</scope>
    <source>
        <strain evidence="8">TH1-14</strain>
    </source>
</reference>
<dbReference type="InterPro" id="IPR013785">
    <property type="entry name" value="Aldolase_TIM"/>
</dbReference>
<feature type="domain" description="Glycosyl-hydrolase 97 catalytic" evidence="4">
    <location>
        <begin position="305"/>
        <end position="467"/>
    </location>
</feature>
<comment type="caution">
    <text evidence="7">The sequence shown here is derived from an EMBL/GenBank/DDBJ whole genome shotgun (WGS) entry which is preliminary data.</text>
</comment>
<dbReference type="PANTHER" id="PTHR35803">
    <property type="entry name" value="GLUCAN 1,4-ALPHA-GLUCOSIDASE SUSB-RELATED"/>
    <property type="match status" value="1"/>
</dbReference>
<feature type="chain" id="PRO_5013191580" evidence="3">
    <location>
        <begin position="22"/>
        <end position="659"/>
    </location>
</feature>
<dbReference type="OrthoDB" id="57532at2"/>
<keyword evidence="8" id="KW-1185">Reference proteome</keyword>
<feature type="domain" description="Glycosyl-hydrolase 97 N-terminal" evidence="5">
    <location>
        <begin position="26"/>
        <end position="285"/>
    </location>
</feature>
<evidence type="ECO:0000259" key="5">
    <source>
        <dbReference type="Pfam" id="PF14508"/>
    </source>
</evidence>
<evidence type="ECO:0000256" key="1">
    <source>
        <dbReference type="ARBA" id="ARBA00022801"/>
    </source>
</evidence>
<evidence type="ECO:0000259" key="6">
    <source>
        <dbReference type="Pfam" id="PF14509"/>
    </source>
</evidence>
<dbReference type="InterPro" id="IPR013780">
    <property type="entry name" value="Glyco_hydro_b"/>
</dbReference>
<accession>A0A255YS03</accession>
<evidence type="ECO:0000256" key="2">
    <source>
        <dbReference type="ARBA" id="ARBA00023295"/>
    </source>
</evidence>
<dbReference type="GO" id="GO:0016798">
    <property type="term" value="F:hydrolase activity, acting on glycosyl bonds"/>
    <property type="evidence" value="ECO:0007669"/>
    <property type="project" value="UniProtKB-KW"/>
</dbReference>
<dbReference type="Gene3D" id="3.20.20.70">
    <property type="entry name" value="Aldolase class I"/>
    <property type="match status" value="1"/>
</dbReference>
<protein>
    <submittedName>
        <fullName evidence="7">Alpha-glucosidase</fullName>
    </submittedName>
</protein>
<dbReference type="EMBL" id="NOXU01000032">
    <property type="protein sequence ID" value="OYQ31504.1"/>
    <property type="molecule type" value="Genomic_DNA"/>
</dbReference>
<dbReference type="SUPFAM" id="SSF51445">
    <property type="entry name" value="(Trans)glycosidases"/>
    <property type="match status" value="1"/>
</dbReference>
<sequence>MPLPRFLVLALILTLTTPAFAAPIDLASPNGKVRVRLDQDNAARLTYAVTYDGTAILSPSILGLDLDGQRKPLVGGLTITDTSTRSHDGQYRLTVGKVASARDHFNELTVSLAETNAPGRRLDIILRAYDDGVALRYRVPAQSGMTDFVLRQERTRFSFAGDFSCWGLNLGHFRTAHEGEFDPVMASRIRPTHLYEAPLVCQTAPGGPAFAIAEADLRDYAGLYLTRPGDGSLGVESVLSPRPDEPKIAVRRPLPAAGAFSPWRVLMLARHPGALNESNLITTLNPDPGFRDTSWIKPGKATWDWWNGWRAPDAQNKAQANDATVTAFIDQAAALGLEYMLIDDGWYLNSGGEGTVKDGANLMQVTPGLDLPAMIAYAHKKGVGLWLWMHWEVLEPRMDEVLAHYASLGIKGIKVDFMDRDDQWMVDFYHRLLSTAAKHKLMVNLHGAYHPTGLIRSYPHYLTQEGVLGAEYNKWSSRITPSHNVMLAYTRLLLGPMDYTPGGFRHATPDTFQSRYTLPEVQTSRAHGLALYVVYDSPFACVSDSPDAYAGQDGLDFIRDVPTSWDEVRFVAGEVGTSIALARRKGDVWYVGILNNEQARRLDLPLSFLGAGRFTADIIGDGPTPSTLTRNTRSASSSDRLLVPLAAAGGGVLILRPIR</sequence>
<feature type="domain" description="Glycosyl-hydrolase 97 C-terminal oligomerisation" evidence="6">
    <location>
        <begin position="564"/>
        <end position="655"/>
    </location>
</feature>
<name>A0A255YS03_9PROT</name>
<dbReference type="InterPro" id="IPR017853">
    <property type="entry name" value="GH"/>
</dbReference>
<keyword evidence="2" id="KW-0326">Glycosidase</keyword>
<dbReference type="InterPro" id="IPR019563">
    <property type="entry name" value="GH97_catalytic"/>
</dbReference>
<feature type="signal peptide" evidence="3">
    <location>
        <begin position="1"/>
        <end position="21"/>
    </location>
</feature>
<dbReference type="InterPro" id="IPR029486">
    <property type="entry name" value="GH97_N"/>
</dbReference>
<dbReference type="Pfam" id="PF14509">
    <property type="entry name" value="GH97_C"/>
    <property type="match status" value="1"/>
</dbReference>
<gene>
    <name evidence="7" type="ORF">CHU95_20375</name>
</gene>
<keyword evidence="1" id="KW-0378">Hydrolase</keyword>
<dbReference type="AlphaFoldDB" id="A0A255YS03"/>
<evidence type="ECO:0000313" key="8">
    <source>
        <dbReference type="Proteomes" id="UP000216998"/>
    </source>
</evidence>
<keyword evidence="3" id="KW-0732">Signal</keyword>
<dbReference type="Gene3D" id="2.60.40.1180">
    <property type="entry name" value="Golgi alpha-mannosidase II"/>
    <property type="match status" value="1"/>
</dbReference>
<dbReference type="GO" id="GO:0030246">
    <property type="term" value="F:carbohydrate binding"/>
    <property type="evidence" value="ECO:0007669"/>
    <property type="project" value="InterPro"/>
</dbReference>
<proteinExistence type="predicted"/>
<dbReference type="PANTHER" id="PTHR35803:SF2">
    <property type="entry name" value="RETAINING ALPHA-GALACTOSIDASE"/>
    <property type="match status" value="1"/>
</dbReference>
<dbReference type="RefSeq" id="WP_094458186.1">
    <property type="nucleotide sequence ID" value="NZ_NOXU01000032.1"/>
</dbReference>
<evidence type="ECO:0000256" key="3">
    <source>
        <dbReference type="SAM" id="SignalP"/>
    </source>
</evidence>
<dbReference type="InterPro" id="IPR029483">
    <property type="entry name" value="GH97_C"/>
</dbReference>
<evidence type="ECO:0000259" key="4">
    <source>
        <dbReference type="Pfam" id="PF10566"/>
    </source>
</evidence>
<dbReference type="InterPro" id="IPR014718">
    <property type="entry name" value="GH-type_carb-bd"/>
</dbReference>
<organism evidence="7 8">
    <name type="scientific">Niveispirillum lacus</name>
    <dbReference type="NCBI Taxonomy" id="1981099"/>
    <lineage>
        <taxon>Bacteria</taxon>
        <taxon>Pseudomonadati</taxon>
        <taxon>Pseudomonadota</taxon>
        <taxon>Alphaproteobacteria</taxon>
        <taxon>Rhodospirillales</taxon>
        <taxon>Azospirillaceae</taxon>
        <taxon>Niveispirillum</taxon>
    </lineage>
</organism>
<dbReference type="Pfam" id="PF10566">
    <property type="entry name" value="Glyco_hydro_97"/>
    <property type="match status" value="1"/>
</dbReference>
<dbReference type="Pfam" id="PF14508">
    <property type="entry name" value="GH97_N"/>
    <property type="match status" value="1"/>
</dbReference>